<protein>
    <recommendedName>
        <fullName evidence="6">3-isopropylmalate dehydratase</fullName>
        <ecNumber evidence="6">4.2.1.33</ecNumber>
    </recommendedName>
</protein>
<name>A0A8J3E304_9PROT</name>
<keyword evidence="10" id="KW-0100">Branched-chain amino acid biosynthesis</keyword>
<evidence type="ECO:0000256" key="7">
    <source>
        <dbReference type="ARBA" id="ARBA00022430"/>
    </source>
</evidence>
<keyword evidence="9" id="KW-0456">Lyase</keyword>
<organism evidence="12 13">
    <name type="scientific">Aliidongia dinghuensis</name>
    <dbReference type="NCBI Taxonomy" id="1867774"/>
    <lineage>
        <taxon>Bacteria</taxon>
        <taxon>Pseudomonadati</taxon>
        <taxon>Pseudomonadota</taxon>
        <taxon>Alphaproteobacteria</taxon>
        <taxon>Rhodospirillales</taxon>
        <taxon>Dongiaceae</taxon>
        <taxon>Aliidongia</taxon>
    </lineage>
</organism>
<dbReference type="PANTHER" id="PTHR43345">
    <property type="entry name" value="3-ISOPROPYLMALATE DEHYDRATASE SMALL SUBUNIT 2-RELATED-RELATED"/>
    <property type="match status" value="1"/>
</dbReference>
<dbReference type="InterPro" id="IPR004431">
    <property type="entry name" value="3-IsopropMal_deHydase_ssu"/>
</dbReference>
<dbReference type="RefSeq" id="WP_189044743.1">
    <property type="nucleotide sequence ID" value="NZ_BMJQ01000004.1"/>
</dbReference>
<dbReference type="CDD" id="cd01577">
    <property type="entry name" value="IPMI_Swivel"/>
    <property type="match status" value="1"/>
</dbReference>
<dbReference type="NCBIfam" id="TIGR00171">
    <property type="entry name" value="leuD"/>
    <property type="match status" value="1"/>
</dbReference>
<accession>A0A8J3E304</accession>
<dbReference type="UniPathway" id="UPA00048">
    <property type="reaction ID" value="UER00071"/>
</dbReference>
<comment type="pathway">
    <text evidence="3">Amino-acid biosynthesis; L-leucine biosynthesis; L-leucine from 3-methyl-2-oxobutanoate: step 2/4.</text>
</comment>
<dbReference type="GO" id="GO:0003861">
    <property type="term" value="F:3-isopropylmalate dehydratase activity"/>
    <property type="evidence" value="ECO:0007669"/>
    <property type="project" value="UniProtKB-EC"/>
</dbReference>
<evidence type="ECO:0000256" key="10">
    <source>
        <dbReference type="ARBA" id="ARBA00023304"/>
    </source>
</evidence>
<dbReference type="GO" id="GO:0009098">
    <property type="term" value="P:L-leucine biosynthetic process"/>
    <property type="evidence" value="ECO:0007669"/>
    <property type="project" value="UniProtKB-UniPathway"/>
</dbReference>
<evidence type="ECO:0000256" key="9">
    <source>
        <dbReference type="ARBA" id="ARBA00023239"/>
    </source>
</evidence>
<dbReference type="SUPFAM" id="SSF52016">
    <property type="entry name" value="LeuD/IlvD-like"/>
    <property type="match status" value="1"/>
</dbReference>
<evidence type="ECO:0000256" key="1">
    <source>
        <dbReference type="ARBA" id="ARBA00000491"/>
    </source>
</evidence>
<feature type="domain" description="Aconitase A/isopropylmalate dehydratase small subunit swivel" evidence="11">
    <location>
        <begin position="1"/>
        <end position="117"/>
    </location>
</feature>
<comment type="similarity">
    <text evidence="4">Belongs to the LeuD family. LeuD type 1 subfamily.</text>
</comment>
<gene>
    <name evidence="12" type="primary">leuD</name>
    <name evidence="12" type="ORF">GCM10011611_17690</name>
</gene>
<evidence type="ECO:0000256" key="6">
    <source>
        <dbReference type="ARBA" id="ARBA00011998"/>
    </source>
</evidence>
<comment type="function">
    <text evidence="2">Catalyzes the isomerization between 2-isopropylmalate and 3-isopropylmalate, via the formation of 2-isopropylmaleate.</text>
</comment>
<evidence type="ECO:0000313" key="12">
    <source>
        <dbReference type="EMBL" id="GGF12520.1"/>
    </source>
</evidence>
<comment type="catalytic activity">
    <reaction evidence="1">
        <text>(2R,3S)-3-isopropylmalate = (2S)-2-isopropylmalate</text>
        <dbReference type="Rhea" id="RHEA:32287"/>
        <dbReference type="ChEBI" id="CHEBI:1178"/>
        <dbReference type="ChEBI" id="CHEBI:35121"/>
        <dbReference type="EC" id="4.2.1.33"/>
    </reaction>
</comment>
<evidence type="ECO:0000256" key="5">
    <source>
        <dbReference type="ARBA" id="ARBA00011271"/>
    </source>
</evidence>
<evidence type="ECO:0000256" key="8">
    <source>
        <dbReference type="ARBA" id="ARBA00022605"/>
    </source>
</evidence>
<dbReference type="NCBIfam" id="NF002458">
    <property type="entry name" value="PRK01641.1"/>
    <property type="match status" value="1"/>
</dbReference>
<dbReference type="GO" id="GO:0009316">
    <property type="term" value="C:3-isopropylmalate dehydratase complex"/>
    <property type="evidence" value="ECO:0007669"/>
    <property type="project" value="InterPro"/>
</dbReference>
<evidence type="ECO:0000259" key="11">
    <source>
        <dbReference type="Pfam" id="PF00694"/>
    </source>
</evidence>
<dbReference type="AlphaFoldDB" id="A0A8J3E304"/>
<dbReference type="InterPro" id="IPR050075">
    <property type="entry name" value="LeuD"/>
</dbReference>
<keyword evidence="13" id="KW-1185">Reference proteome</keyword>
<reference evidence="12" key="1">
    <citation type="journal article" date="2014" name="Int. J. Syst. Evol. Microbiol.">
        <title>Complete genome sequence of Corynebacterium casei LMG S-19264T (=DSM 44701T), isolated from a smear-ripened cheese.</title>
        <authorList>
            <consortium name="US DOE Joint Genome Institute (JGI-PGF)"/>
            <person name="Walter F."/>
            <person name="Albersmeier A."/>
            <person name="Kalinowski J."/>
            <person name="Ruckert C."/>
        </authorList>
    </citation>
    <scope>NUCLEOTIDE SEQUENCE</scope>
    <source>
        <strain evidence="12">CGMCC 1.15725</strain>
    </source>
</reference>
<dbReference type="Gene3D" id="3.20.19.10">
    <property type="entry name" value="Aconitase, domain 4"/>
    <property type="match status" value="1"/>
</dbReference>
<keyword evidence="7" id="KW-0432">Leucine biosynthesis</keyword>
<proteinExistence type="inferred from homology"/>
<evidence type="ECO:0000313" key="13">
    <source>
        <dbReference type="Proteomes" id="UP000646365"/>
    </source>
</evidence>
<sequence>MTPFVQLTGFMAAMPLANINTDAIIPSAWLRSMTADLAAGLFAGYRFDEAGRERPDFVLNRPPFRTARILLADENFGCGSSREAAVWALARFGIRCVLAPSFADIFYENAFRNGLLAGKLDPATFAALLAEVDRHADNPVFTVDLPSTTIMGPDGIARRFAVPASRAEALIRGDDEIESTLRHAGDIAAFHRAARTTRNWLYPGVRNLGETA</sequence>
<reference evidence="12" key="2">
    <citation type="submission" date="2020-09" db="EMBL/GenBank/DDBJ databases">
        <authorList>
            <person name="Sun Q."/>
            <person name="Zhou Y."/>
        </authorList>
    </citation>
    <scope>NUCLEOTIDE SEQUENCE</scope>
    <source>
        <strain evidence="12">CGMCC 1.15725</strain>
    </source>
</reference>
<comment type="subunit">
    <text evidence="5">Heterodimer of LeuC and LeuD.</text>
</comment>
<dbReference type="EC" id="4.2.1.33" evidence="6"/>
<evidence type="ECO:0000256" key="4">
    <source>
        <dbReference type="ARBA" id="ARBA00009845"/>
    </source>
</evidence>
<evidence type="ECO:0000256" key="3">
    <source>
        <dbReference type="ARBA" id="ARBA00004729"/>
    </source>
</evidence>
<evidence type="ECO:0000256" key="2">
    <source>
        <dbReference type="ARBA" id="ARBA00002695"/>
    </source>
</evidence>
<dbReference type="InterPro" id="IPR033940">
    <property type="entry name" value="IPMI_Swivel"/>
</dbReference>
<dbReference type="InterPro" id="IPR000573">
    <property type="entry name" value="AconitaseA/IPMdHydase_ssu_swvl"/>
</dbReference>
<dbReference type="PANTHER" id="PTHR43345:SF5">
    <property type="entry name" value="3-ISOPROPYLMALATE DEHYDRATASE SMALL SUBUNIT"/>
    <property type="match status" value="1"/>
</dbReference>
<dbReference type="Proteomes" id="UP000646365">
    <property type="component" value="Unassembled WGS sequence"/>
</dbReference>
<dbReference type="InterPro" id="IPR015928">
    <property type="entry name" value="Aconitase/3IPM_dehydase_swvl"/>
</dbReference>
<comment type="caution">
    <text evidence="12">The sequence shown here is derived from an EMBL/GenBank/DDBJ whole genome shotgun (WGS) entry which is preliminary data.</text>
</comment>
<dbReference type="EMBL" id="BMJQ01000004">
    <property type="protein sequence ID" value="GGF12520.1"/>
    <property type="molecule type" value="Genomic_DNA"/>
</dbReference>
<dbReference type="Pfam" id="PF00694">
    <property type="entry name" value="Aconitase_C"/>
    <property type="match status" value="1"/>
</dbReference>
<keyword evidence="8" id="KW-0028">Amino-acid biosynthesis</keyword>